<dbReference type="Pfam" id="PF16109">
    <property type="entry name" value="DUF4827"/>
    <property type="match status" value="1"/>
</dbReference>
<dbReference type="AlphaFoldDB" id="A0A8G2BU10"/>
<dbReference type="EMBL" id="FNVS01000001">
    <property type="protein sequence ID" value="SEF40910.1"/>
    <property type="molecule type" value="Genomic_DNA"/>
</dbReference>
<dbReference type="PROSITE" id="PS51257">
    <property type="entry name" value="PROKAR_LIPOPROTEIN"/>
    <property type="match status" value="1"/>
</dbReference>
<protein>
    <recommendedName>
        <fullName evidence="3">DUF4827 domain-containing protein</fullName>
    </recommendedName>
</protein>
<evidence type="ECO:0000313" key="2">
    <source>
        <dbReference type="Proteomes" id="UP000236725"/>
    </source>
</evidence>
<dbReference type="RefSeq" id="WP_099465414.1">
    <property type="nucleotide sequence ID" value="NZ_FNVS01000001.1"/>
</dbReference>
<dbReference type="Proteomes" id="UP000236725">
    <property type="component" value="Unassembled WGS sequence"/>
</dbReference>
<sequence>MKKGFNFLLIVCAALVAISCSKTKTYTDMLKAEKKAINRLIDEEGIEVLDDYPEDGVFKPNQFVKLDNDVYLNVIDSGNGQRAVLGQTQVLCRFIAKPLLGDTSSFNTLSESNTFPVEFTYGINQPKTSYYADFVGEGLASGLAYVGDSSYVKLIVPFKRFTQQTYFNTNGIPVYFKKVRYIFEK</sequence>
<dbReference type="InterPro" id="IPR046357">
    <property type="entry name" value="PPIase_dom_sf"/>
</dbReference>
<evidence type="ECO:0008006" key="3">
    <source>
        <dbReference type="Google" id="ProtNLM"/>
    </source>
</evidence>
<reference evidence="1 2" key="1">
    <citation type="submission" date="2016-10" db="EMBL/GenBank/DDBJ databases">
        <authorList>
            <person name="Varghese N."/>
            <person name="Submissions S."/>
        </authorList>
    </citation>
    <scope>NUCLEOTIDE SEQUENCE [LARGE SCALE GENOMIC DNA]</scope>
    <source>
        <strain evidence="1 2">DSM 29073</strain>
    </source>
</reference>
<evidence type="ECO:0000313" key="1">
    <source>
        <dbReference type="EMBL" id="SEF40910.1"/>
    </source>
</evidence>
<keyword evidence="2" id="KW-1185">Reference proteome</keyword>
<dbReference type="GO" id="GO:0003755">
    <property type="term" value="F:peptidyl-prolyl cis-trans isomerase activity"/>
    <property type="evidence" value="ECO:0007669"/>
    <property type="project" value="InterPro"/>
</dbReference>
<organism evidence="1 2">
    <name type="scientific">Parabacteroides chinchillae</name>
    <dbReference type="NCBI Taxonomy" id="871327"/>
    <lineage>
        <taxon>Bacteria</taxon>
        <taxon>Pseudomonadati</taxon>
        <taxon>Bacteroidota</taxon>
        <taxon>Bacteroidia</taxon>
        <taxon>Bacteroidales</taxon>
        <taxon>Tannerellaceae</taxon>
        <taxon>Parabacteroides</taxon>
    </lineage>
</organism>
<dbReference type="Gene3D" id="3.10.50.40">
    <property type="match status" value="1"/>
</dbReference>
<dbReference type="InterPro" id="IPR032252">
    <property type="entry name" value="DUF4827"/>
</dbReference>
<comment type="caution">
    <text evidence="1">The sequence shown here is derived from an EMBL/GenBank/DDBJ whole genome shotgun (WGS) entry which is preliminary data.</text>
</comment>
<accession>A0A8G2BU10</accession>
<proteinExistence type="predicted"/>
<name>A0A8G2BU10_9BACT</name>
<gene>
    <name evidence="1" type="ORF">SAMN05444001_10157</name>
</gene>